<keyword evidence="3" id="KW-1185">Reference proteome</keyword>
<evidence type="ECO:0000256" key="1">
    <source>
        <dbReference type="SAM" id="MobiDB-lite"/>
    </source>
</evidence>
<name>A0AAJ0CMP6_9HYPO</name>
<dbReference type="AlphaFoldDB" id="A0AAJ0CMP6"/>
<feature type="compositionally biased region" description="Low complexity" evidence="1">
    <location>
        <begin position="92"/>
        <end position="103"/>
    </location>
</feature>
<evidence type="ECO:0000313" key="3">
    <source>
        <dbReference type="Proteomes" id="UP001251528"/>
    </source>
</evidence>
<organism evidence="2 3">
    <name type="scientific">Conoideocrella luteorostrata</name>
    <dbReference type="NCBI Taxonomy" id="1105319"/>
    <lineage>
        <taxon>Eukaryota</taxon>
        <taxon>Fungi</taxon>
        <taxon>Dikarya</taxon>
        <taxon>Ascomycota</taxon>
        <taxon>Pezizomycotina</taxon>
        <taxon>Sordariomycetes</taxon>
        <taxon>Hypocreomycetidae</taxon>
        <taxon>Hypocreales</taxon>
        <taxon>Clavicipitaceae</taxon>
        <taxon>Conoideocrella</taxon>
    </lineage>
</organism>
<gene>
    <name evidence="2" type="ORF">QQS21_007670</name>
</gene>
<proteinExistence type="predicted"/>
<comment type="caution">
    <text evidence="2">The sequence shown here is derived from an EMBL/GenBank/DDBJ whole genome shotgun (WGS) entry which is preliminary data.</text>
</comment>
<evidence type="ECO:0000313" key="2">
    <source>
        <dbReference type="EMBL" id="KAK2594633.1"/>
    </source>
</evidence>
<dbReference type="Proteomes" id="UP001251528">
    <property type="component" value="Unassembled WGS sequence"/>
</dbReference>
<feature type="compositionally biased region" description="Polar residues" evidence="1">
    <location>
        <begin position="116"/>
        <end position="126"/>
    </location>
</feature>
<accession>A0AAJ0CMP6</accession>
<dbReference type="EMBL" id="JASWJB010000161">
    <property type="protein sequence ID" value="KAK2594633.1"/>
    <property type="molecule type" value="Genomic_DNA"/>
</dbReference>
<sequence length="126" mass="13334">MDGGYLKYRRRVLETNSTVALPSHEEVLASRFLQPYGSVNGSLASCLAALRRADLLQTTPKSNEVMAGTSDGLARKAHQAVDPGSCPREGKAAAAGTNPANTPQGRSQEPVMRSGNVPQPSQSDKK</sequence>
<protein>
    <submittedName>
        <fullName evidence="2">Uncharacterized protein</fullName>
    </submittedName>
</protein>
<feature type="region of interest" description="Disordered" evidence="1">
    <location>
        <begin position="60"/>
        <end position="126"/>
    </location>
</feature>
<reference evidence="2" key="1">
    <citation type="submission" date="2023-06" db="EMBL/GenBank/DDBJ databases">
        <title>Conoideocrella luteorostrata (Hypocreales: Clavicipitaceae), a potential biocontrol fungus for elongate hemlock scale in United States Christmas tree production areas.</title>
        <authorList>
            <person name="Barrett H."/>
            <person name="Lovett B."/>
            <person name="Macias A.M."/>
            <person name="Stajich J.E."/>
            <person name="Kasson M.T."/>
        </authorList>
    </citation>
    <scope>NUCLEOTIDE SEQUENCE</scope>
    <source>
        <strain evidence="2">ARSEF 14590</strain>
    </source>
</reference>